<keyword evidence="4" id="KW-0808">Transferase</keyword>
<dbReference type="Gene3D" id="3.40.50.2300">
    <property type="match status" value="1"/>
</dbReference>
<feature type="domain" description="PAS" evidence="12">
    <location>
        <begin position="159"/>
        <end position="230"/>
    </location>
</feature>
<dbReference type="EC" id="2.7.13.3" evidence="2"/>
<evidence type="ECO:0000256" key="8">
    <source>
        <dbReference type="ARBA" id="ARBA00023012"/>
    </source>
</evidence>
<evidence type="ECO:0000256" key="7">
    <source>
        <dbReference type="ARBA" id="ARBA00022840"/>
    </source>
</evidence>
<evidence type="ECO:0000259" key="11">
    <source>
        <dbReference type="PROSITE" id="PS50110"/>
    </source>
</evidence>
<dbReference type="InterPro" id="IPR013767">
    <property type="entry name" value="PAS_fold"/>
</dbReference>
<dbReference type="InterPro" id="IPR036890">
    <property type="entry name" value="HATPase_C_sf"/>
</dbReference>
<dbReference type="CDD" id="cd00130">
    <property type="entry name" value="PAS"/>
    <property type="match status" value="2"/>
</dbReference>
<keyword evidence="5" id="KW-0547">Nucleotide-binding</keyword>
<reference evidence="14 15" key="1">
    <citation type="submission" date="2023-11" db="EMBL/GenBank/DDBJ databases">
        <title>Paucibacter sp. nov., isolated from fresh soil in Korea.</title>
        <authorList>
            <person name="Le N.T.T."/>
        </authorList>
    </citation>
    <scope>NUCLEOTIDE SEQUENCE [LARGE SCALE GENOMIC DNA]</scope>
    <source>
        <strain evidence="14 15">R3-3</strain>
    </source>
</reference>
<dbReference type="Gene3D" id="1.10.287.130">
    <property type="match status" value="1"/>
</dbReference>
<dbReference type="InterPro" id="IPR000014">
    <property type="entry name" value="PAS"/>
</dbReference>
<dbReference type="Proteomes" id="UP001285263">
    <property type="component" value="Unassembled WGS sequence"/>
</dbReference>
<evidence type="ECO:0000256" key="5">
    <source>
        <dbReference type="ARBA" id="ARBA00022741"/>
    </source>
</evidence>
<dbReference type="Gene3D" id="3.30.565.10">
    <property type="entry name" value="Histidine kinase-like ATPase, C-terminal domain"/>
    <property type="match status" value="1"/>
</dbReference>
<dbReference type="PANTHER" id="PTHR43065:SF46">
    <property type="entry name" value="C4-DICARBOXYLATE TRANSPORT SENSOR PROTEIN DCTB"/>
    <property type="match status" value="1"/>
</dbReference>
<dbReference type="InterPro" id="IPR005467">
    <property type="entry name" value="His_kinase_dom"/>
</dbReference>
<comment type="caution">
    <text evidence="14">The sequence shown here is derived from an EMBL/GenBank/DDBJ whole genome shotgun (WGS) entry which is preliminary data.</text>
</comment>
<evidence type="ECO:0000256" key="9">
    <source>
        <dbReference type="PROSITE-ProRule" id="PRU00169"/>
    </source>
</evidence>
<dbReference type="SUPFAM" id="SSF52172">
    <property type="entry name" value="CheY-like"/>
    <property type="match status" value="1"/>
</dbReference>
<keyword evidence="3 9" id="KW-0597">Phosphoprotein</keyword>
<feature type="domain" description="Response regulatory" evidence="11">
    <location>
        <begin position="549"/>
        <end position="665"/>
    </location>
</feature>
<dbReference type="InterPro" id="IPR035965">
    <property type="entry name" value="PAS-like_dom_sf"/>
</dbReference>
<evidence type="ECO:0000313" key="15">
    <source>
        <dbReference type="Proteomes" id="UP001285263"/>
    </source>
</evidence>
<keyword evidence="15" id="KW-1185">Reference proteome</keyword>
<dbReference type="EMBL" id="JAXCLA010000004">
    <property type="protein sequence ID" value="MDY0745607.1"/>
    <property type="molecule type" value="Genomic_DNA"/>
</dbReference>
<dbReference type="Gene3D" id="3.30.450.20">
    <property type="entry name" value="PAS domain"/>
    <property type="match status" value="2"/>
</dbReference>
<keyword evidence="7" id="KW-0067">ATP-binding</keyword>
<dbReference type="PROSITE" id="PS50112">
    <property type="entry name" value="PAS"/>
    <property type="match status" value="2"/>
</dbReference>
<dbReference type="InterPro" id="IPR003594">
    <property type="entry name" value="HATPase_dom"/>
</dbReference>
<evidence type="ECO:0000256" key="3">
    <source>
        <dbReference type="ARBA" id="ARBA00022553"/>
    </source>
</evidence>
<dbReference type="InterPro" id="IPR013656">
    <property type="entry name" value="PAS_4"/>
</dbReference>
<evidence type="ECO:0000256" key="4">
    <source>
        <dbReference type="ARBA" id="ARBA00022679"/>
    </source>
</evidence>
<organism evidence="14 15">
    <name type="scientific">Roseateles agri</name>
    <dbReference type="NCBI Taxonomy" id="3098619"/>
    <lineage>
        <taxon>Bacteria</taxon>
        <taxon>Pseudomonadati</taxon>
        <taxon>Pseudomonadota</taxon>
        <taxon>Betaproteobacteria</taxon>
        <taxon>Burkholderiales</taxon>
        <taxon>Sphaerotilaceae</taxon>
        <taxon>Roseateles</taxon>
    </lineage>
</organism>
<dbReference type="Pfam" id="PF08448">
    <property type="entry name" value="PAS_4"/>
    <property type="match status" value="1"/>
</dbReference>
<keyword evidence="8" id="KW-0902">Two-component regulatory system</keyword>
<dbReference type="SUPFAM" id="SSF47384">
    <property type="entry name" value="Homodimeric domain of signal transducing histidine kinase"/>
    <property type="match status" value="1"/>
</dbReference>
<dbReference type="SMART" id="SM00388">
    <property type="entry name" value="HisKA"/>
    <property type="match status" value="1"/>
</dbReference>
<dbReference type="InterPro" id="IPR036097">
    <property type="entry name" value="HisK_dim/P_sf"/>
</dbReference>
<proteinExistence type="predicted"/>
<dbReference type="PANTHER" id="PTHR43065">
    <property type="entry name" value="SENSOR HISTIDINE KINASE"/>
    <property type="match status" value="1"/>
</dbReference>
<dbReference type="InterPro" id="IPR004358">
    <property type="entry name" value="Sig_transdc_His_kin-like_C"/>
</dbReference>
<dbReference type="InterPro" id="IPR001789">
    <property type="entry name" value="Sig_transdc_resp-reg_receiver"/>
</dbReference>
<protein>
    <recommendedName>
        <fullName evidence="2">histidine kinase</fullName>
        <ecNumber evidence="2">2.7.13.3</ecNumber>
    </recommendedName>
</protein>
<dbReference type="SUPFAM" id="SSF55874">
    <property type="entry name" value="ATPase domain of HSP90 chaperone/DNA topoisomerase II/histidine kinase"/>
    <property type="match status" value="1"/>
</dbReference>
<feature type="domain" description="PAS" evidence="12">
    <location>
        <begin position="27"/>
        <end position="97"/>
    </location>
</feature>
<dbReference type="PROSITE" id="PS50109">
    <property type="entry name" value="HIS_KIN"/>
    <property type="match status" value="1"/>
</dbReference>
<dbReference type="Pfam" id="PF00989">
    <property type="entry name" value="PAS"/>
    <property type="match status" value="1"/>
</dbReference>
<dbReference type="Pfam" id="PF02518">
    <property type="entry name" value="HATPase_c"/>
    <property type="match status" value="1"/>
</dbReference>
<dbReference type="Pfam" id="PF00072">
    <property type="entry name" value="Response_reg"/>
    <property type="match status" value="1"/>
</dbReference>
<feature type="domain" description="Histidine kinase" evidence="10">
    <location>
        <begin position="307"/>
        <end position="526"/>
    </location>
</feature>
<dbReference type="SMART" id="SM00448">
    <property type="entry name" value="REC"/>
    <property type="match status" value="1"/>
</dbReference>
<gene>
    <name evidence="14" type="ORF">SNE35_13890</name>
</gene>
<evidence type="ECO:0000259" key="10">
    <source>
        <dbReference type="PROSITE" id="PS50109"/>
    </source>
</evidence>
<dbReference type="Pfam" id="PF00512">
    <property type="entry name" value="HisKA"/>
    <property type="match status" value="1"/>
</dbReference>
<dbReference type="InterPro" id="IPR000700">
    <property type="entry name" value="PAS-assoc_C"/>
</dbReference>
<feature type="modified residue" description="4-aspartylphosphate" evidence="9">
    <location>
        <position position="598"/>
    </location>
</feature>
<evidence type="ECO:0000256" key="1">
    <source>
        <dbReference type="ARBA" id="ARBA00000085"/>
    </source>
</evidence>
<dbReference type="NCBIfam" id="TIGR00229">
    <property type="entry name" value="sensory_box"/>
    <property type="match status" value="2"/>
</dbReference>
<accession>A0ABU5DH53</accession>
<dbReference type="InterPro" id="IPR003661">
    <property type="entry name" value="HisK_dim/P_dom"/>
</dbReference>
<feature type="domain" description="PAC" evidence="13">
    <location>
        <begin position="237"/>
        <end position="287"/>
    </location>
</feature>
<dbReference type="PROSITE" id="PS50113">
    <property type="entry name" value="PAC"/>
    <property type="match status" value="1"/>
</dbReference>
<comment type="catalytic activity">
    <reaction evidence="1">
        <text>ATP + protein L-histidine = ADP + protein N-phospho-L-histidine.</text>
        <dbReference type="EC" id="2.7.13.3"/>
    </reaction>
</comment>
<dbReference type="PROSITE" id="PS50110">
    <property type="entry name" value="RESPONSE_REGULATORY"/>
    <property type="match status" value="1"/>
</dbReference>
<dbReference type="RefSeq" id="WP_320423510.1">
    <property type="nucleotide sequence ID" value="NZ_JAXCLA010000004.1"/>
</dbReference>
<dbReference type="SMART" id="SM00387">
    <property type="entry name" value="HATPase_c"/>
    <property type="match status" value="1"/>
</dbReference>
<keyword evidence="6" id="KW-0418">Kinase</keyword>
<evidence type="ECO:0000259" key="12">
    <source>
        <dbReference type="PROSITE" id="PS50112"/>
    </source>
</evidence>
<dbReference type="PRINTS" id="PR00344">
    <property type="entry name" value="BCTRLSENSOR"/>
</dbReference>
<evidence type="ECO:0000313" key="14">
    <source>
        <dbReference type="EMBL" id="MDY0745607.1"/>
    </source>
</evidence>
<name>A0ABU5DH53_9BURK</name>
<dbReference type="SMART" id="SM00091">
    <property type="entry name" value="PAS"/>
    <property type="match status" value="2"/>
</dbReference>
<dbReference type="InterPro" id="IPR011006">
    <property type="entry name" value="CheY-like_superfamily"/>
</dbReference>
<sequence>MSTRRRPKLVSLGQAEWGLSEAAKGLDPKLAALLLEHNSCGIGVLDLDGYYLFLNREMCRFFHRPGEQLIGRHVSELIGEQSYALYAPLIPRLLAGESLHVEGWIDYDGHGSQYLSESLVPYGPPGGPVQCTVVFARDSTELKLREQELTDKLAELHMAEALKSAIVDHALAALVSTDASGAIVEFNPAAETMFGRSRAAVLGLQVGDIMIPERYRQAHDAGMWRVQQGEPGRVMGRRMELAALRADGSEFPIEMVLWRTDVRDTAFYTASIIDISERRDAAAQIERQREALRQSEKLTAMGSLLAGVAHELNNPLSIVMGRASLLDEKCRDFPELQADARRIHDAAERCGRIVRTFMNMARSRPAQREPVAFNELVRAAAEMLGYGYRSHGIALELNLAQALPPISADGDQIGQIVMNLLVNAQQALAGVDGPRRVRVQTGVEARREGREPRVWLRVTDNGPGISPTAREHVFEPFFTTKPEGLGTGLGLSVSRSLARDHGGELALEPEGPYGGASFRLSLPTSGTAAAAADSAPMPLMDERGAHQSRVLVVDDEPELADVMRAMLESEGYEVATADSGLLALEMLATARFDAIVSDLRMPQMDGAALWREICERHPAMARRIVFVTGDTLSPDASAFLKRSRCASLDKPFAKTDLLERIEALVRQ</sequence>
<evidence type="ECO:0000259" key="13">
    <source>
        <dbReference type="PROSITE" id="PS50113"/>
    </source>
</evidence>
<dbReference type="CDD" id="cd00082">
    <property type="entry name" value="HisKA"/>
    <property type="match status" value="1"/>
</dbReference>
<dbReference type="SUPFAM" id="SSF55785">
    <property type="entry name" value="PYP-like sensor domain (PAS domain)"/>
    <property type="match status" value="2"/>
</dbReference>
<evidence type="ECO:0000256" key="6">
    <source>
        <dbReference type="ARBA" id="ARBA00022777"/>
    </source>
</evidence>
<evidence type="ECO:0000256" key="2">
    <source>
        <dbReference type="ARBA" id="ARBA00012438"/>
    </source>
</evidence>